<dbReference type="SUPFAM" id="SSF49299">
    <property type="entry name" value="PKD domain"/>
    <property type="match status" value="1"/>
</dbReference>
<dbReference type="InterPro" id="IPR037524">
    <property type="entry name" value="PA14/GLEYA"/>
</dbReference>
<dbReference type="SUPFAM" id="SSF56988">
    <property type="entry name" value="Anthrax protective antigen"/>
    <property type="match status" value="3"/>
</dbReference>
<dbReference type="EMBL" id="SEWF01000032">
    <property type="protein sequence ID" value="RYU94067.1"/>
    <property type="molecule type" value="Genomic_DNA"/>
</dbReference>
<evidence type="ECO:0000313" key="5">
    <source>
        <dbReference type="EMBL" id="RYU94067.1"/>
    </source>
</evidence>
<feature type="domain" description="PA14" evidence="4">
    <location>
        <begin position="765"/>
        <end position="902"/>
    </location>
</feature>
<dbReference type="InterPro" id="IPR026444">
    <property type="entry name" value="Secre_tail"/>
</dbReference>
<dbReference type="InterPro" id="IPR011658">
    <property type="entry name" value="PA14_dom"/>
</dbReference>
<evidence type="ECO:0000256" key="1">
    <source>
        <dbReference type="SAM" id="SignalP"/>
    </source>
</evidence>
<dbReference type="Pfam" id="PF18962">
    <property type="entry name" value="Por_Secre_tail"/>
    <property type="match status" value="1"/>
</dbReference>
<evidence type="ECO:0000259" key="2">
    <source>
        <dbReference type="PROSITE" id="PS50093"/>
    </source>
</evidence>
<evidence type="ECO:0000259" key="3">
    <source>
        <dbReference type="PROSITE" id="PS50835"/>
    </source>
</evidence>
<comment type="caution">
    <text evidence="5">The sequence shown here is derived from an EMBL/GenBank/DDBJ whole genome shotgun (WGS) entry which is preliminary data.</text>
</comment>
<dbReference type="Pfam" id="PF07995">
    <property type="entry name" value="GSDH"/>
    <property type="match status" value="1"/>
</dbReference>
<sequence length="1314" mass="144271">MKKIYPFKKVVNLFILLFLSELSFGQLPSGFNDQLFLGGWNQVVGFTFDANGRMFVWEKAGRVWIVENGVKQSQPFIDISAEVGDWRDFGMVGFALDPNFISNGNVYLLYVVDRHHLLKFGTSQYNANTNEYYNATIGRITRYTATASSNFSQIDYNSRKIILGETKSTGMPVLHESHGVGHIVFGTDGTLLASFGDGASYASADQGSAGETYWQTALNDGIITQQENVGAYRCQMLNSLSGKIIRIDPNTGDGLPSNPYWNPGSPRSAQSRVWAIGLRNPYRFTIKTGTGSPDRNDGNPGTFLIGDVGWNTKEELNVLTTKGQNFGWPSYEGMDLLGAYSNTAYRPSNADRPKLDWRSGSNARGLVNGVVSNVGSSLLTGTSFGGNASTGGVWYTGSSFPAEYKDTYFHADYGGGWIRNISFDDNLNPKQVKNFVPDGSGPILYVGQQPFQDAILYVKYPGEIRRITYTQSGNKFPTAIVSLDKNFGASPLTVQFKGDQSYDPENGNLTYLWEFGDGSTSTAANPQKTFTTTGNNAYNVKLTVTDNGGAKSSAYMLVSPNNTPPVINSSTLSEINTFQVSGKTYLTLDCSASDNETSPSQLKYSWQVALFHNEHNHPEPPINQKTISTVISPVGCDGATYWYRITLMVQDAQGLESVLSKDIYPNCGGAQQTITFGGLANKLNTDVPFSINAVSSSNLPVSYYVLSGPATVIGNLVTLNGLPGTVTIAATQSGNTNFAPARPVFQSFTVSKKTDTPTTPPVQNGNGNGLAATYYDNMDLTEPKLARIDNKIDFSWATGSPASNIAVDTYSARWIGEILPKYSETYTISASADDGIRIWINNQLVLDKWVDQPITTYNFTIDLIAGQKVPIKIEYYENGGDAAVKLEWTSASQVKEVIPQSQLFGVVVPVNPTTPPDGNGNGLAATYYDNANLTTPKLTRMDSKIDFNWGNGSPDVLIGNDTYSVRWQGQILPKYTETYTFRITSDDGVKVWVNNQLKVNKWVTQSSVTNTFTMNLVAGQRASILIEYYENTGNAMVKLEWESASQTREVVPQSQLFGVEPEPVAGTGLTASYYNNRDLTSLKLTRIDKTINFNWGNGSPASSIAADTYSARWEGFLLPRTTQVYNIIMTADDGVRVWIDNRLIINKWIDQSPTTHSYAVLLSGGVKVPIKIEYYENTGGAVAKLEWSGSNQAREVIPQSQLFPKINTSGIINDSQIPETIGSFIVGETEDKEVLLFPNPADESITLQLNKLANRTVKLQMIDERGSLIHQESFINKTEHHLSLKTYKSGVYFIILEDETKEVGKSVKKLVILH</sequence>
<dbReference type="Gene3D" id="2.60.40.10">
    <property type="entry name" value="Immunoglobulins"/>
    <property type="match status" value="1"/>
</dbReference>
<evidence type="ECO:0000259" key="4">
    <source>
        <dbReference type="PROSITE" id="PS51820"/>
    </source>
</evidence>
<dbReference type="Proteomes" id="UP000293162">
    <property type="component" value="Unassembled WGS sequence"/>
</dbReference>
<feature type="domain" description="Ig-like" evidence="3">
    <location>
        <begin position="564"/>
        <end position="606"/>
    </location>
</feature>
<proteinExistence type="predicted"/>
<keyword evidence="6" id="KW-1185">Reference proteome</keyword>
<feature type="domain" description="PA14" evidence="4">
    <location>
        <begin position="918"/>
        <end position="1055"/>
    </location>
</feature>
<dbReference type="Gene3D" id="2.120.10.30">
    <property type="entry name" value="TolB, C-terminal domain"/>
    <property type="match status" value="1"/>
</dbReference>
<dbReference type="InterPro" id="IPR035986">
    <property type="entry name" value="PKD_dom_sf"/>
</dbReference>
<dbReference type="PROSITE" id="PS50093">
    <property type="entry name" value="PKD"/>
    <property type="match status" value="1"/>
</dbReference>
<feature type="chain" id="PRO_5020767623" evidence="1">
    <location>
        <begin position="26"/>
        <end position="1314"/>
    </location>
</feature>
<dbReference type="InterPro" id="IPR011042">
    <property type="entry name" value="6-blade_b-propeller_TolB-like"/>
</dbReference>
<dbReference type="Gene3D" id="3.90.182.10">
    <property type="entry name" value="Toxin - Anthrax Protective Antigen,domain 1"/>
    <property type="match status" value="3"/>
</dbReference>
<dbReference type="NCBIfam" id="TIGR04183">
    <property type="entry name" value="Por_Secre_tail"/>
    <property type="match status" value="1"/>
</dbReference>
<dbReference type="InterPro" id="IPR022409">
    <property type="entry name" value="PKD/Chitinase_dom"/>
</dbReference>
<dbReference type="OrthoDB" id="9770043at2"/>
<dbReference type="InterPro" id="IPR012938">
    <property type="entry name" value="Glc/Sorbosone_DH"/>
</dbReference>
<dbReference type="InterPro" id="IPR013783">
    <property type="entry name" value="Ig-like_fold"/>
</dbReference>
<feature type="domain" description="PA14" evidence="4">
    <location>
        <begin position="1064"/>
        <end position="1201"/>
    </location>
</feature>
<dbReference type="SMART" id="SM00089">
    <property type="entry name" value="PKD"/>
    <property type="match status" value="1"/>
</dbReference>
<dbReference type="CDD" id="cd00146">
    <property type="entry name" value="PKD"/>
    <property type="match status" value="1"/>
</dbReference>
<dbReference type="RefSeq" id="WP_130022848.1">
    <property type="nucleotide sequence ID" value="NZ_SEWF01000032.1"/>
</dbReference>
<accession>A0A4Q5LWZ7</accession>
<name>A0A4Q5LWZ7_9BACT</name>
<dbReference type="SUPFAM" id="SSF50952">
    <property type="entry name" value="Soluble quinoprotein glucose dehydrogenase"/>
    <property type="match status" value="1"/>
</dbReference>
<evidence type="ECO:0000313" key="6">
    <source>
        <dbReference type="Proteomes" id="UP000293162"/>
    </source>
</evidence>
<dbReference type="PROSITE" id="PS50835">
    <property type="entry name" value="IG_LIKE"/>
    <property type="match status" value="1"/>
</dbReference>
<dbReference type="Pfam" id="PF07691">
    <property type="entry name" value="PA14"/>
    <property type="match status" value="3"/>
</dbReference>
<dbReference type="InterPro" id="IPR011041">
    <property type="entry name" value="Quinoprot_gluc/sorb_DH_b-prop"/>
</dbReference>
<organism evidence="5 6">
    <name type="scientific">Emticicia agri</name>
    <dbReference type="NCBI Taxonomy" id="2492393"/>
    <lineage>
        <taxon>Bacteria</taxon>
        <taxon>Pseudomonadati</taxon>
        <taxon>Bacteroidota</taxon>
        <taxon>Cytophagia</taxon>
        <taxon>Cytophagales</taxon>
        <taxon>Leadbetterellaceae</taxon>
        <taxon>Emticicia</taxon>
    </lineage>
</organism>
<dbReference type="InterPro" id="IPR007110">
    <property type="entry name" value="Ig-like_dom"/>
</dbReference>
<dbReference type="InterPro" id="IPR000601">
    <property type="entry name" value="PKD_dom"/>
</dbReference>
<dbReference type="PANTHER" id="PTHR19328:SF13">
    <property type="entry name" value="HIPL1 PROTEIN"/>
    <property type="match status" value="1"/>
</dbReference>
<protein>
    <submittedName>
        <fullName evidence="5">PKD domain-containing protein</fullName>
    </submittedName>
</protein>
<dbReference type="PROSITE" id="PS51820">
    <property type="entry name" value="PA14"/>
    <property type="match status" value="3"/>
</dbReference>
<feature type="signal peptide" evidence="1">
    <location>
        <begin position="1"/>
        <end position="25"/>
    </location>
</feature>
<reference evidence="5 6" key="1">
    <citation type="submission" date="2019-02" db="EMBL/GenBank/DDBJ databases">
        <title>Bacterial novel species Emticicia sp. 17J42-9 isolated from soil.</title>
        <authorList>
            <person name="Jung H.-Y."/>
        </authorList>
    </citation>
    <scope>NUCLEOTIDE SEQUENCE [LARGE SCALE GENOMIC DNA]</scope>
    <source>
        <strain evidence="5 6">17J42-9</strain>
    </source>
</reference>
<dbReference type="SMART" id="SM00758">
    <property type="entry name" value="PA14"/>
    <property type="match status" value="3"/>
</dbReference>
<dbReference type="Pfam" id="PF18911">
    <property type="entry name" value="PKD_4"/>
    <property type="match status" value="1"/>
</dbReference>
<dbReference type="PANTHER" id="PTHR19328">
    <property type="entry name" value="HEDGEHOG-INTERACTING PROTEIN"/>
    <property type="match status" value="1"/>
</dbReference>
<gene>
    <name evidence="5" type="ORF">EWM59_19035</name>
</gene>
<feature type="domain" description="PKD" evidence="2">
    <location>
        <begin position="477"/>
        <end position="554"/>
    </location>
</feature>
<keyword evidence="1" id="KW-0732">Signal</keyword>